<sequence>MDNNIGNINVIFKAFTQLNARLESMGLGIAIPKTQLCFFHKKQEMDISLGITLLSGDILSKSQMRYQGITLDLGLRWRPRIVFIRIKTFKFVSILKWLTEKNWKISSLDGINFINAILRAQILLGGGGLSGLGA</sequence>
<proteinExistence type="predicted"/>
<organism>
    <name type="scientific">Solenopsis invicta</name>
    <name type="common">Red imported fire ant</name>
    <name type="synonym">Solenopsis wagneri</name>
    <dbReference type="NCBI Taxonomy" id="13686"/>
    <lineage>
        <taxon>Eukaryota</taxon>
        <taxon>Metazoa</taxon>
        <taxon>Ecdysozoa</taxon>
        <taxon>Arthropoda</taxon>
        <taxon>Hexapoda</taxon>
        <taxon>Insecta</taxon>
        <taxon>Pterygota</taxon>
        <taxon>Neoptera</taxon>
        <taxon>Endopterygota</taxon>
        <taxon>Hymenoptera</taxon>
        <taxon>Apocrita</taxon>
        <taxon>Aculeata</taxon>
        <taxon>Formicoidea</taxon>
        <taxon>Formicidae</taxon>
        <taxon>Myrmicinae</taxon>
        <taxon>Solenopsis</taxon>
    </lineage>
</organism>
<reference evidence="1" key="1">
    <citation type="journal article" date="2011" name="Proc. Natl. Acad. Sci. U.S.A.">
        <title>The genome of the fire ant Solenopsis invicta.</title>
        <authorList>
            <person name="Wurm Y."/>
            <person name="Wang J."/>
            <person name="Riba-Grognuz O."/>
            <person name="Corona M."/>
            <person name="Nygaard S."/>
            <person name="Hunt B.G."/>
            <person name="Ingram K.K."/>
            <person name="Falquet L."/>
            <person name="Nipitwattanaphon M."/>
            <person name="Gotzek D."/>
            <person name="Dijkstra M.B."/>
            <person name="Oettler J."/>
            <person name="Comtesse F."/>
            <person name="Shih C.J."/>
            <person name="Wu W.J."/>
            <person name="Yang C.C."/>
            <person name="Thomas J."/>
            <person name="Beaudoing E."/>
            <person name="Pradervand S."/>
            <person name="Flegel V."/>
            <person name="Cook E.D."/>
            <person name="Fabbretti R."/>
            <person name="Stockinger H."/>
            <person name="Long L."/>
            <person name="Farmerie W.G."/>
            <person name="Oakey J."/>
            <person name="Boomsma J.J."/>
            <person name="Pamilo P."/>
            <person name="Yi S.V."/>
            <person name="Heinze J."/>
            <person name="Goodisman M.A."/>
            <person name="Farinelli L."/>
            <person name="Harshman K."/>
            <person name="Hulo N."/>
            <person name="Cerutti L."/>
            <person name="Xenarios I."/>
            <person name="Shoemaker D."/>
            <person name="Keller L."/>
        </authorList>
    </citation>
    <scope>NUCLEOTIDE SEQUENCE [LARGE SCALE GENOMIC DNA]</scope>
</reference>
<dbReference type="AlphaFoldDB" id="E9ISF2"/>
<accession>E9ISF2</accession>
<gene>
    <name evidence="1" type="ORF">SINV_80455</name>
</gene>
<feature type="non-terminal residue" evidence="1">
    <location>
        <position position="134"/>
    </location>
</feature>
<protein>
    <recommendedName>
        <fullName evidence="2">Reverse transcriptase domain-containing protein</fullName>
    </recommendedName>
</protein>
<name>E9ISF2_SOLIN</name>
<evidence type="ECO:0008006" key="2">
    <source>
        <dbReference type="Google" id="ProtNLM"/>
    </source>
</evidence>
<dbReference type="EMBL" id="GL765351">
    <property type="protein sequence ID" value="EFZ16507.1"/>
    <property type="molecule type" value="Genomic_DNA"/>
</dbReference>
<evidence type="ECO:0000313" key="1">
    <source>
        <dbReference type="EMBL" id="EFZ16507.1"/>
    </source>
</evidence>
<dbReference type="HOGENOM" id="CLU_1898837_0_0_1"/>